<proteinExistence type="predicted"/>
<organism evidence="2 3">
    <name type="scientific">Halohasta litorea</name>
    <dbReference type="NCBI Taxonomy" id="869891"/>
    <lineage>
        <taxon>Archaea</taxon>
        <taxon>Methanobacteriati</taxon>
        <taxon>Methanobacteriota</taxon>
        <taxon>Stenosarchaea group</taxon>
        <taxon>Halobacteria</taxon>
        <taxon>Halobacteriales</taxon>
        <taxon>Haloferacaceae</taxon>
        <taxon>Halohasta</taxon>
    </lineage>
</organism>
<dbReference type="Proteomes" id="UP001597052">
    <property type="component" value="Unassembled WGS sequence"/>
</dbReference>
<feature type="domain" description="HTH iclR-type" evidence="1">
    <location>
        <begin position="25"/>
        <end position="67"/>
    </location>
</feature>
<comment type="caution">
    <text evidence="2">The sequence shown here is derived from an EMBL/GenBank/DDBJ whole genome shotgun (WGS) entry which is preliminary data.</text>
</comment>
<dbReference type="AlphaFoldDB" id="A0ABD6D908"/>
<dbReference type="InterPro" id="IPR036388">
    <property type="entry name" value="WH-like_DNA-bd_sf"/>
</dbReference>
<dbReference type="Gene3D" id="1.10.10.10">
    <property type="entry name" value="Winged helix-like DNA-binding domain superfamily/Winged helix DNA-binding domain"/>
    <property type="match status" value="1"/>
</dbReference>
<dbReference type="EMBL" id="JBHUDM010000003">
    <property type="protein sequence ID" value="MFD1642682.1"/>
    <property type="molecule type" value="Genomic_DNA"/>
</dbReference>
<gene>
    <name evidence="2" type="ORF">ACFSBW_12435</name>
</gene>
<accession>A0ABD6D908</accession>
<evidence type="ECO:0000259" key="1">
    <source>
        <dbReference type="Pfam" id="PF09339"/>
    </source>
</evidence>
<dbReference type="SUPFAM" id="SSF46785">
    <property type="entry name" value="Winged helix' DNA-binding domain"/>
    <property type="match status" value="1"/>
</dbReference>
<keyword evidence="3" id="KW-1185">Reference proteome</keyword>
<evidence type="ECO:0000313" key="2">
    <source>
        <dbReference type="EMBL" id="MFD1642682.1"/>
    </source>
</evidence>
<dbReference type="InterPro" id="IPR011991">
    <property type="entry name" value="ArsR-like_HTH"/>
</dbReference>
<dbReference type="InterPro" id="IPR036390">
    <property type="entry name" value="WH_DNA-bd_sf"/>
</dbReference>
<sequence length="86" mass="9631">MQGTVVARNRDSDTGQYIQAYSDSDLLDYLDTEGPTGTQAVADRFGYKQPTAYRRLRQLEQDGKVESEKVGNALLWSVVDEVSIDK</sequence>
<evidence type="ECO:0000313" key="3">
    <source>
        <dbReference type="Proteomes" id="UP001597052"/>
    </source>
</evidence>
<reference evidence="2 3" key="1">
    <citation type="journal article" date="2019" name="Int. J. Syst. Evol. Microbiol.">
        <title>The Global Catalogue of Microorganisms (GCM) 10K type strain sequencing project: providing services to taxonomists for standard genome sequencing and annotation.</title>
        <authorList>
            <consortium name="The Broad Institute Genomics Platform"/>
            <consortium name="The Broad Institute Genome Sequencing Center for Infectious Disease"/>
            <person name="Wu L."/>
            <person name="Ma J."/>
        </authorList>
    </citation>
    <scope>NUCLEOTIDE SEQUENCE [LARGE SCALE GENOMIC DNA]</scope>
    <source>
        <strain evidence="2 3">CGMCC 1.10593</strain>
    </source>
</reference>
<dbReference type="CDD" id="cd00090">
    <property type="entry name" value="HTH_ARSR"/>
    <property type="match status" value="1"/>
</dbReference>
<dbReference type="RefSeq" id="WP_256396081.1">
    <property type="nucleotide sequence ID" value="NZ_JANHDJ010000003.1"/>
</dbReference>
<protein>
    <submittedName>
        <fullName evidence="2">Winged helix-turn-helix domain-containing protein</fullName>
    </submittedName>
</protein>
<dbReference type="Pfam" id="PF09339">
    <property type="entry name" value="HTH_IclR"/>
    <property type="match status" value="1"/>
</dbReference>
<dbReference type="InterPro" id="IPR005471">
    <property type="entry name" value="Tscrpt_reg_IclR_N"/>
</dbReference>
<name>A0ABD6D908_9EURY</name>